<organism evidence="1 2">
    <name type="scientific">Parvicella tangerina</name>
    <dbReference type="NCBI Taxonomy" id="2829795"/>
    <lineage>
        <taxon>Bacteria</taxon>
        <taxon>Pseudomonadati</taxon>
        <taxon>Bacteroidota</taxon>
        <taxon>Flavobacteriia</taxon>
        <taxon>Flavobacteriales</taxon>
        <taxon>Parvicellaceae</taxon>
        <taxon>Parvicella</taxon>
    </lineage>
</organism>
<dbReference type="EMBL" id="OU015584">
    <property type="protein sequence ID" value="CAG5084645.1"/>
    <property type="molecule type" value="Genomic_DNA"/>
</dbReference>
<accession>A0A916NIR2</accession>
<name>A0A916NIR2_9FLAO</name>
<dbReference type="RefSeq" id="WP_258542751.1">
    <property type="nucleotide sequence ID" value="NZ_OU015584.1"/>
</dbReference>
<dbReference type="AlphaFoldDB" id="A0A916NIR2"/>
<evidence type="ECO:0000313" key="2">
    <source>
        <dbReference type="Proteomes" id="UP000683507"/>
    </source>
</evidence>
<gene>
    <name evidence="1" type="ORF">CRYO30217_02529</name>
</gene>
<dbReference type="Proteomes" id="UP000683507">
    <property type="component" value="Chromosome"/>
</dbReference>
<evidence type="ECO:0008006" key="3">
    <source>
        <dbReference type="Google" id="ProtNLM"/>
    </source>
</evidence>
<sequence length="102" mass="11750">MKNILLIIIAIFLVACQHGITGYNIEEFESKIESVENSNIQNKKLEDGWYAPSQEKNDFMKIDPKTSMKTYIDPRPIILPENISSFEEFENYEGSKGFSNIL</sequence>
<evidence type="ECO:0000313" key="1">
    <source>
        <dbReference type="EMBL" id="CAG5084645.1"/>
    </source>
</evidence>
<dbReference type="PROSITE" id="PS51257">
    <property type="entry name" value="PROKAR_LIPOPROTEIN"/>
    <property type="match status" value="1"/>
</dbReference>
<keyword evidence="2" id="KW-1185">Reference proteome</keyword>
<dbReference type="KEGG" id="ptan:CRYO30217_02529"/>
<reference evidence="1" key="1">
    <citation type="submission" date="2021-04" db="EMBL/GenBank/DDBJ databases">
        <authorList>
            <person name="Rodrigo-Torres L."/>
            <person name="Arahal R. D."/>
            <person name="Lucena T."/>
        </authorList>
    </citation>
    <scope>NUCLEOTIDE SEQUENCE</scope>
    <source>
        <strain evidence="1">AS29M-1</strain>
    </source>
</reference>
<proteinExistence type="predicted"/>
<protein>
    <recommendedName>
        <fullName evidence="3">Lipoprotein</fullName>
    </recommendedName>
</protein>